<dbReference type="GO" id="GO:0043565">
    <property type="term" value="F:sequence-specific DNA binding"/>
    <property type="evidence" value="ECO:0007669"/>
    <property type="project" value="TreeGrafter"/>
</dbReference>
<sequence>MKHSSDLPSFDAIQAVLASNRTGSFSGAADELDLTHGAVSRRVAVVEAWAGTALFERHGRGVRLTIEGQRLVRLFEQALDLIDSGAAEWRENRQPETVRISVLPSFARLWILPNLGKLEGSPPDLRIELELDRRYAPLGEVDVAIRYGRGDWSDGAAMPLFDEVLLPVASPELALILGNEAEPGDILRYPLIHDAYPDAWRIWLAERGHRYRPRPQDRRYPDYDLGLHAAAAGSGVALLRAPYGEVFVQNGSLVPMSSAPVASQLKFHAITERGSQRRAVRTLLERIRWLSADCAVDN</sequence>
<evidence type="ECO:0000256" key="1">
    <source>
        <dbReference type="ARBA" id="ARBA00009437"/>
    </source>
</evidence>
<dbReference type="SUPFAM" id="SSF46785">
    <property type="entry name" value="Winged helix' DNA-binding domain"/>
    <property type="match status" value="1"/>
</dbReference>
<protein>
    <submittedName>
        <fullName evidence="6">LysR family transcriptional regulator</fullName>
    </submittedName>
</protein>
<accession>A0A2S9JY75</accession>
<dbReference type="Proteomes" id="UP000238563">
    <property type="component" value="Unassembled WGS sequence"/>
</dbReference>
<comment type="similarity">
    <text evidence="1">Belongs to the LysR transcriptional regulatory family.</text>
</comment>
<proteinExistence type="inferred from homology"/>
<dbReference type="GO" id="GO:0006351">
    <property type="term" value="P:DNA-templated transcription"/>
    <property type="evidence" value="ECO:0007669"/>
    <property type="project" value="TreeGrafter"/>
</dbReference>
<dbReference type="PANTHER" id="PTHR30537:SF79">
    <property type="entry name" value="TRANSCRIPTIONAL REGULATOR-RELATED"/>
    <property type="match status" value="1"/>
</dbReference>
<evidence type="ECO:0000313" key="7">
    <source>
        <dbReference type="Proteomes" id="UP000238563"/>
    </source>
</evidence>
<dbReference type="Pfam" id="PF03466">
    <property type="entry name" value="LysR_substrate"/>
    <property type="match status" value="1"/>
</dbReference>
<keyword evidence="3" id="KW-0238">DNA-binding</keyword>
<dbReference type="PANTHER" id="PTHR30537">
    <property type="entry name" value="HTH-TYPE TRANSCRIPTIONAL REGULATOR"/>
    <property type="match status" value="1"/>
</dbReference>
<dbReference type="Gene3D" id="3.40.190.10">
    <property type="entry name" value="Periplasmic binding protein-like II"/>
    <property type="match status" value="2"/>
</dbReference>
<evidence type="ECO:0000313" key="6">
    <source>
        <dbReference type="EMBL" id="PRD58276.1"/>
    </source>
</evidence>
<evidence type="ECO:0000256" key="4">
    <source>
        <dbReference type="ARBA" id="ARBA00023163"/>
    </source>
</evidence>
<dbReference type="InterPro" id="IPR005119">
    <property type="entry name" value="LysR_subst-bd"/>
</dbReference>
<dbReference type="InterPro" id="IPR036388">
    <property type="entry name" value="WH-like_DNA-bd_sf"/>
</dbReference>
<comment type="caution">
    <text evidence="6">The sequence shown here is derived from an EMBL/GenBank/DDBJ whole genome shotgun (WGS) entry which is preliminary data.</text>
</comment>
<dbReference type="InterPro" id="IPR058163">
    <property type="entry name" value="LysR-type_TF_proteobact-type"/>
</dbReference>
<evidence type="ECO:0000256" key="3">
    <source>
        <dbReference type="ARBA" id="ARBA00023125"/>
    </source>
</evidence>
<name>A0A2S9JY75_9HYPH</name>
<feature type="domain" description="HTH lysR-type" evidence="5">
    <location>
        <begin position="8"/>
        <end position="65"/>
    </location>
</feature>
<reference evidence="6 7" key="1">
    <citation type="submission" date="2018-02" db="EMBL/GenBank/DDBJ databases">
        <title>The draft genome of Phyllobacterium myrsinacearum DSM5892.</title>
        <authorList>
            <person name="Li L."/>
            <person name="Liu L."/>
            <person name="Zhang X."/>
            <person name="Wang T."/>
        </authorList>
    </citation>
    <scope>NUCLEOTIDE SEQUENCE [LARGE SCALE GENOMIC DNA]</scope>
    <source>
        <strain evidence="6 7">DSM 5892</strain>
    </source>
</reference>
<keyword evidence="2" id="KW-0805">Transcription regulation</keyword>
<dbReference type="PROSITE" id="PS50931">
    <property type="entry name" value="HTH_LYSR"/>
    <property type="match status" value="1"/>
</dbReference>
<keyword evidence="7" id="KW-1185">Reference proteome</keyword>
<dbReference type="Gene3D" id="1.10.10.10">
    <property type="entry name" value="Winged helix-like DNA-binding domain superfamily/Winged helix DNA-binding domain"/>
    <property type="match status" value="1"/>
</dbReference>
<gene>
    <name evidence="6" type="ORF">C5750_03865</name>
</gene>
<dbReference type="SUPFAM" id="SSF53850">
    <property type="entry name" value="Periplasmic binding protein-like II"/>
    <property type="match status" value="1"/>
</dbReference>
<keyword evidence="4" id="KW-0804">Transcription</keyword>
<evidence type="ECO:0000259" key="5">
    <source>
        <dbReference type="PROSITE" id="PS50931"/>
    </source>
</evidence>
<dbReference type="InterPro" id="IPR036390">
    <property type="entry name" value="WH_DNA-bd_sf"/>
</dbReference>
<dbReference type="OrthoDB" id="9793571at2"/>
<dbReference type="GO" id="GO:0003700">
    <property type="term" value="F:DNA-binding transcription factor activity"/>
    <property type="evidence" value="ECO:0007669"/>
    <property type="project" value="InterPro"/>
</dbReference>
<dbReference type="InterPro" id="IPR000847">
    <property type="entry name" value="LysR_HTH_N"/>
</dbReference>
<dbReference type="AlphaFoldDB" id="A0A2S9JY75"/>
<dbReference type="Pfam" id="PF00126">
    <property type="entry name" value="HTH_1"/>
    <property type="match status" value="1"/>
</dbReference>
<evidence type="ECO:0000256" key="2">
    <source>
        <dbReference type="ARBA" id="ARBA00023015"/>
    </source>
</evidence>
<dbReference type="EMBL" id="PVBT01000001">
    <property type="protein sequence ID" value="PRD58276.1"/>
    <property type="molecule type" value="Genomic_DNA"/>
</dbReference>
<organism evidence="6 7">
    <name type="scientific">Phyllobacterium myrsinacearum</name>
    <dbReference type="NCBI Taxonomy" id="28101"/>
    <lineage>
        <taxon>Bacteria</taxon>
        <taxon>Pseudomonadati</taxon>
        <taxon>Pseudomonadota</taxon>
        <taxon>Alphaproteobacteria</taxon>
        <taxon>Hyphomicrobiales</taxon>
        <taxon>Phyllobacteriaceae</taxon>
        <taxon>Phyllobacterium</taxon>
    </lineage>
</organism>
<dbReference type="RefSeq" id="WP_105732516.1">
    <property type="nucleotide sequence ID" value="NZ_PVBT01000001.1"/>
</dbReference>